<proteinExistence type="predicted"/>
<evidence type="ECO:0000313" key="2">
    <source>
        <dbReference type="Proteomes" id="UP001652626"/>
    </source>
</evidence>
<evidence type="ECO:0000313" key="3">
    <source>
        <dbReference type="RefSeq" id="XP_026492573.2"/>
    </source>
</evidence>
<dbReference type="Proteomes" id="UP001652626">
    <property type="component" value="Chromosome 2"/>
</dbReference>
<evidence type="ECO:0000256" key="1">
    <source>
        <dbReference type="SAM" id="MobiDB-lite"/>
    </source>
</evidence>
<accession>A0A8B8I662</accession>
<feature type="region of interest" description="Disordered" evidence="1">
    <location>
        <begin position="25"/>
        <end position="102"/>
    </location>
</feature>
<reference evidence="3" key="2">
    <citation type="submission" date="2025-08" db="UniProtKB">
        <authorList>
            <consortium name="RefSeq"/>
        </authorList>
    </citation>
    <scope>IDENTIFICATION</scope>
    <source>
        <tissue evidence="3">Whole body</tissue>
    </source>
</reference>
<feature type="compositionally biased region" description="Polar residues" evidence="1">
    <location>
        <begin position="61"/>
        <end position="72"/>
    </location>
</feature>
<feature type="compositionally biased region" description="Polar residues" evidence="1">
    <location>
        <begin position="93"/>
        <end position="102"/>
    </location>
</feature>
<protein>
    <submittedName>
        <fullName evidence="3">Uncharacterized protein LOC113398181</fullName>
    </submittedName>
</protein>
<sequence>MSYVIETKPVKDKFEKVASDDHLGSRTYSLGLKKPAPLATSSPQQRTYRRGSAEVMRALSPDSTECEISSLTDLPDETDDKSPLDYMSPGEQRGSTSQWLSSDTSLSEGELFPVSKSSFDEVHMKKKIDVIGGESSMQEGLREALRAAGAEVWRCRRMLRSHPRAVPAPASRYPYNYTLPLI</sequence>
<dbReference type="GeneID" id="113398181"/>
<dbReference type="OrthoDB" id="2133912at2759"/>
<organism evidence="2 3">
    <name type="scientific">Vanessa tameamea</name>
    <name type="common">Kamehameha butterfly</name>
    <dbReference type="NCBI Taxonomy" id="334116"/>
    <lineage>
        <taxon>Eukaryota</taxon>
        <taxon>Metazoa</taxon>
        <taxon>Ecdysozoa</taxon>
        <taxon>Arthropoda</taxon>
        <taxon>Hexapoda</taxon>
        <taxon>Insecta</taxon>
        <taxon>Pterygota</taxon>
        <taxon>Neoptera</taxon>
        <taxon>Endopterygota</taxon>
        <taxon>Lepidoptera</taxon>
        <taxon>Glossata</taxon>
        <taxon>Ditrysia</taxon>
        <taxon>Papilionoidea</taxon>
        <taxon>Nymphalidae</taxon>
        <taxon>Nymphalinae</taxon>
        <taxon>Vanessa</taxon>
    </lineage>
</organism>
<name>A0A8B8I662_VANTA</name>
<gene>
    <name evidence="3" type="primary">LOC113398181</name>
</gene>
<keyword evidence="2" id="KW-1185">Reference proteome</keyword>
<dbReference type="AlphaFoldDB" id="A0A8B8I662"/>
<reference evidence="2" key="1">
    <citation type="submission" date="2025-05" db="UniProtKB">
        <authorList>
            <consortium name="RefSeq"/>
        </authorList>
    </citation>
    <scope>NUCLEOTIDE SEQUENCE [LARGE SCALE GENOMIC DNA]</scope>
</reference>
<dbReference type="RefSeq" id="XP_026492573.2">
    <property type="nucleotide sequence ID" value="XM_026636788.2"/>
</dbReference>